<dbReference type="AlphaFoldDB" id="A0A1I5CRE7"/>
<dbReference type="Proteomes" id="UP000199236">
    <property type="component" value="Unassembled WGS sequence"/>
</dbReference>
<evidence type="ECO:0000256" key="7">
    <source>
        <dbReference type="SAM" id="Phobius"/>
    </source>
</evidence>
<evidence type="ECO:0000256" key="3">
    <source>
        <dbReference type="ARBA" id="ARBA00022692"/>
    </source>
</evidence>
<keyword evidence="2" id="KW-1003">Cell membrane</keyword>
<evidence type="ECO:0000256" key="4">
    <source>
        <dbReference type="ARBA" id="ARBA00022989"/>
    </source>
</evidence>
<keyword evidence="5 7" id="KW-0472">Membrane</keyword>
<evidence type="ECO:0000256" key="5">
    <source>
        <dbReference type="ARBA" id="ARBA00023136"/>
    </source>
</evidence>
<evidence type="ECO:0000256" key="6">
    <source>
        <dbReference type="ARBA" id="ARBA00038076"/>
    </source>
</evidence>
<protein>
    <submittedName>
        <fullName evidence="9">Putative ABC transport system permease protein</fullName>
    </submittedName>
</protein>
<dbReference type="GO" id="GO:0005886">
    <property type="term" value="C:plasma membrane"/>
    <property type="evidence" value="ECO:0007669"/>
    <property type="project" value="UniProtKB-SubCell"/>
</dbReference>
<evidence type="ECO:0000259" key="8">
    <source>
        <dbReference type="Pfam" id="PF02687"/>
    </source>
</evidence>
<organism evidence="9 10">
    <name type="scientific">Cohaesibacter marisflavi</name>
    <dbReference type="NCBI Taxonomy" id="655353"/>
    <lineage>
        <taxon>Bacteria</taxon>
        <taxon>Pseudomonadati</taxon>
        <taxon>Pseudomonadota</taxon>
        <taxon>Alphaproteobacteria</taxon>
        <taxon>Hyphomicrobiales</taxon>
        <taxon>Cohaesibacteraceae</taxon>
    </lineage>
</organism>
<dbReference type="STRING" id="655353.SAMN04488056_102320"/>
<dbReference type="InterPro" id="IPR003838">
    <property type="entry name" value="ABC3_permease_C"/>
</dbReference>
<keyword evidence="3 7" id="KW-0812">Transmembrane</keyword>
<gene>
    <name evidence="9" type="ORF">SAMN04488056_102320</name>
</gene>
<dbReference type="GO" id="GO:0022857">
    <property type="term" value="F:transmembrane transporter activity"/>
    <property type="evidence" value="ECO:0007669"/>
    <property type="project" value="TreeGrafter"/>
</dbReference>
<evidence type="ECO:0000313" key="9">
    <source>
        <dbReference type="EMBL" id="SFN89497.1"/>
    </source>
</evidence>
<dbReference type="Pfam" id="PF02687">
    <property type="entry name" value="FtsX"/>
    <property type="match status" value="1"/>
</dbReference>
<comment type="similarity">
    <text evidence="6">Belongs to the ABC-4 integral membrane protein family.</text>
</comment>
<keyword evidence="10" id="KW-1185">Reference proteome</keyword>
<comment type="subcellular location">
    <subcellularLocation>
        <location evidence="1">Cell membrane</location>
        <topology evidence="1">Multi-pass membrane protein</topology>
    </subcellularLocation>
</comment>
<feature type="transmembrane region" description="Helical" evidence="7">
    <location>
        <begin position="393"/>
        <end position="416"/>
    </location>
</feature>
<feature type="transmembrane region" description="Helical" evidence="7">
    <location>
        <begin position="351"/>
        <end position="373"/>
    </location>
</feature>
<dbReference type="PANTHER" id="PTHR30572:SF4">
    <property type="entry name" value="ABC TRANSPORTER PERMEASE YTRF"/>
    <property type="match status" value="1"/>
</dbReference>
<dbReference type="OrthoDB" id="9770036at2"/>
<keyword evidence="4 7" id="KW-1133">Transmembrane helix</keyword>
<evidence type="ECO:0000256" key="1">
    <source>
        <dbReference type="ARBA" id="ARBA00004651"/>
    </source>
</evidence>
<dbReference type="InterPro" id="IPR050250">
    <property type="entry name" value="Macrolide_Exporter_MacB"/>
</dbReference>
<evidence type="ECO:0000313" key="10">
    <source>
        <dbReference type="Proteomes" id="UP000199236"/>
    </source>
</evidence>
<name>A0A1I5CRE7_9HYPH</name>
<feature type="transmembrane region" description="Helical" evidence="7">
    <location>
        <begin position="308"/>
        <end position="330"/>
    </location>
</feature>
<accession>A0A1I5CRE7</accession>
<feature type="domain" description="ABC3 transporter permease C-terminal" evidence="8">
    <location>
        <begin position="313"/>
        <end position="424"/>
    </location>
</feature>
<dbReference type="PANTHER" id="PTHR30572">
    <property type="entry name" value="MEMBRANE COMPONENT OF TRANSPORTER-RELATED"/>
    <property type="match status" value="1"/>
</dbReference>
<evidence type="ECO:0000256" key="2">
    <source>
        <dbReference type="ARBA" id="ARBA00022475"/>
    </source>
</evidence>
<dbReference type="EMBL" id="FOVR01000002">
    <property type="protein sequence ID" value="SFN89497.1"/>
    <property type="molecule type" value="Genomic_DNA"/>
</dbReference>
<proteinExistence type="inferred from homology"/>
<dbReference type="RefSeq" id="WP_090069647.1">
    <property type="nucleotide sequence ID" value="NZ_FOVR01000002.1"/>
</dbReference>
<reference evidence="9 10" key="1">
    <citation type="submission" date="2016-10" db="EMBL/GenBank/DDBJ databases">
        <authorList>
            <person name="de Groot N.N."/>
        </authorList>
    </citation>
    <scope>NUCLEOTIDE SEQUENCE [LARGE SCALE GENOMIC DNA]</scope>
    <source>
        <strain evidence="9 10">CGMCC 1.9157</strain>
    </source>
</reference>
<sequence length="434" mass="46720">MFFRMIRRSFLEARRRKVIAIMTVALAASLITTLLDLSVDVGDKMAKELKAYGSNISIVPKSESIPLKIGGIDFNPLKGRDYLREKNLANIKDIFWSNNIVGFTPFLQVPVELKGQDTRLPLIGTYFDKSFPLPSDELYRTGATLTHPYWDVSGAWPDDESANEVLVGKSLARRLDLAVGNELPLVAAERDEESAGPLTVTVTGILSTGETEDDAILAPLSVVQGFAGLEGKVQRVSVSALTIPENNLSRKAQRDPDSLSSSEYDVWYCSAFVSSIAHQLNEALPDASANPVWQVANAEGAIIGKLQVLMLVVTLAAFVSSAIGVSSLINTSVMERAAEIGLLKALGAAKWQILLLFQSEAMLIGLIGGLLGLMVGSGLSQIVGWTVFGSALAFHPIIIPVVLLVSISIAFVGSIVPSRSIARLMPVEVLYGRK</sequence>